<protein>
    <submittedName>
        <fullName evidence="2">Uncharacterized protein</fullName>
    </submittedName>
</protein>
<feature type="compositionally biased region" description="Polar residues" evidence="1">
    <location>
        <begin position="11"/>
        <end position="24"/>
    </location>
</feature>
<evidence type="ECO:0000313" key="3">
    <source>
        <dbReference type="Proteomes" id="UP000015105"/>
    </source>
</evidence>
<sequence length="77" mass="7714">SAGGASFGLTMRNSPVANARSTDPQFVPRRNTGASAFLIYSSSLACSGSGGSGSAGATLIGPERVRSCPATTQTRSF</sequence>
<dbReference type="Gramene" id="AET1Gv20925300.2">
    <property type="protein sequence ID" value="AET1Gv20925300.2"/>
    <property type="gene ID" value="AET1Gv20925300"/>
</dbReference>
<keyword evidence="3" id="KW-1185">Reference proteome</keyword>
<reference evidence="2" key="3">
    <citation type="journal article" date="2017" name="Nature">
        <title>Genome sequence of the progenitor of the wheat D genome Aegilops tauschii.</title>
        <authorList>
            <person name="Luo M.C."/>
            <person name="Gu Y.Q."/>
            <person name="Puiu D."/>
            <person name="Wang H."/>
            <person name="Twardziok S.O."/>
            <person name="Deal K.R."/>
            <person name="Huo N."/>
            <person name="Zhu T."/>
            <person name="Wang L."/>
            <person name="Wang Y."/>
            <person name="McGuire P.E."/>
            <person name="Liu S."/>
            <person name="Long H."/>
            <person name="Ramasamy R.K."/>
            <person name="Rodriguez J.C."/>
            <person name="Van S.L."/>
            <person name="Yuan L."/>
            <person name="Wang Z."/>
            <person name="Xia Z."/>
            <person name="Xiao L."/>
            <person name="Anderson O.D."/>
            <person name="Ouyang S."/>
            <person name="Liang Y."/>
            <person name="Zimin A.V."/>
            <person name="Pertea G."/>
            <person name="Qi P."/>
            <person name="Bennetzen J.L."/>
            <person name="Dai X."/>
            <person name="Dawson M.W."/>
            <person name="Muller H.G."/>
            <person name="Kugler K."/>
            <person name="Rivarola-Duarte L."/>
            <person name="Spannagl M."/>
            <person name="Mayer K.F.X."/>
            <person name="Lu F.H."/>
            <person name="Bevan M.W."/>
            <person name="Leroy P."/>
            <person name="Li P."/>
            <person name="You F.M."/>
            <person name="Sun Q."/>
            <person name="Liu Z."/>
            <person name="Lyons E."/>
            <person name="Wicker T."/>
            <person name="Salzberg S.L."/>
            <person name="Devos K.M."/>
            <person name="Dvorak J."/>
        </authorList>
    </citation>
    <scope>NUCLEOTIDE SEQUENCE [LARGE SCALE GENOMIC DNA]</scope>
    <source>
        <strain evidence="2">cv. AL8/78</strain>
    </source>
</reference>
<dbReference type="EnsemblPlants" id="AET1Gv20925300.2">
    <property type="protein sequence ID" value="AET1Gv20925300.2"/>
    <property type="gene ID" value="AET1Gv20925300"/>
</dbReference>
<feature type="region of interest" description="Disordered" evidence="1">
    <location>
        <begin position="1"/>
        <end position="28"/>
    </location>
</feature>
<dbReference type="Proteomes" id="UP000015105">
    <property type="component" value="Chromosome 1D"/>
</dbReference>
<organism evidence="2 3">
    <name type="scientific">Aegilops tauschii subsp. strangulata</name>
    <name type="common">Goatgrass</name>
    <dbReference type="NCBI Taxonomy" id="200361"/>
    <lineage>
        <taxon>Eukaryota</taxon>
        <taxon>Viridiplantae</taxon>
        <taxon>Streptophyta</taxon>
        <taxon>Embryophyta</taxon>
        <taxon>Tracheophyta</taxon>
        <taxon>Spermatophyta</taxon>
        <taxon>Magnoliopsida</taxon>
        <taxon>Liliopsida</taxon>
        <taxon>Poales</taxon>
        <taxon>Poaceae</taxon>
        <taxon>BOP clade</taxon>
        <taxon>Pooideae</taxon>
        <taxon>Triticodae</taxon>
        <taxon>Triticeae</taxon>
        <taxon>Triticinae</taxon>
        <taxon>Aegilops</taxon>
    </lineage>
</organism>
<dbReference type="AlphaFoldDB" id="A0A452ZUS2"/>
<evidence type="ECO:0000313" key="2">
    <source>
        <dbReference type="EnsemblPlants" id="AET1Gv20925300.2"/>
    </source>
</evidence>
<evidence type="ECO:0000256" key="1">
    <source>
        <dbReference type="SAM" id="MobiDB-lite"/>
    </source>
</evidence>
<proteinExistence type="predicted"/>
<name>A0A452ZUS2_AEGTS</name>
<reference evidence="3" key="1">
    <citation type="journal article" date="2014" name="Science">
        <title>Ancient hybridizations among the ancestral genomes of bread wheat.</title>
        <authorList>
            <consortium name="International Wheat Genome Sequencing Consortium,"/>
            <person name="Marcussen T."/>
            <person name="Sandve S.R."/>
            <person name="Heier L."/>
            <person name="Spannagl M."/>
            <person name="Pfeifer M."/>
            <person name="Jakobsen K.S."/>
            <person name="Wulff B.B."/>
            <person name="Steuernagel B."/>
            <person name="Mayer K.F."/>
            <person name="Olsen O.A."/>
        </authorList>
    </citation>
    <scope>NUCLEOTIDE SEQUENCE [LARGE SCALE GENOMIC DNA]</scope>
    <source>
        <strain evidence="3">cv. AL8/78</strain>
    </source>
</reference>
<reference evidence="2" key="4">
    <citation type="submission" date="2019-03" db="UniProtKB">
        <authorList>
            <consortium name="EnsemblPlants"/>
        </authorList>
    </citation>
    <scope>IDENTIFICATION</scope>
</reference>
<accession>A0A452ZUS2</accession>
<reference evidence="2" key="5">
    <citation type="journal article" date="2021" name="G3 (Bethesda)">
        <title>Aegilops tauschii genome assembly Aet v5.0 features greater sequence contiguity and improved annotation.</title>
        <authorList>
            <person name="Wang L."/>
            <person name="Zhu T."/>
            <person name="Rodriguez J.C."/>
            <person name="Deal K.R."/>
            <person name="Dubcovsky J."/>
            <person name="McGuire P.E."/>
            <person name="Lux T."/>
            <person name="Spannagl M."/>
            <person name="Mayer K.F.X."/>
            <person name="Baldrich P."/>
            <person name="Meyers B.C."/>
            <person name="Huo N."/>
            <person name="Gu Y.Q."/>
            <person name="Zhou H."/>
            <person name="Devos K.M."/>
            <person name="Bennetzen J.L."/>
            <person name="Unver T."/>
            <person name="Budak H."/>
            <person name="Gulick P.J."/>
            <person name="Galiba G."/>
            <person name="Kalapos B."/>
            <person name="Nelson D.R."/>
            <person name="Li P."/>
            <person name="You F.M."/>
            <person name="Luo M.C."/>
            <person name="Dvorak J."/>
        </authorList>
    </citation>
    <scope>NUCLEOTIDE SEQUENCE [LARGE SCALE GENOMIC DNA]</scope>
    <source>
        <strain evidence="2">cv. AL8/78</strain>
    </source>
</reference>
<reference evidence="3" key="2">
    <citation type="journal article" date="2017" name="Nat. Plants">
        <title>The Aegilops tauschii genome reveals multiple impacts of transposons.</title>
        <authorList>
            <person name="Zhao G."/>
            <person name="Zou C."/>
            <person name="Li K."/>
            <person name="Wang K."/>
            <person name="Li T."/>
            <person name="Gao L."/>
            <person name="Zhang X."/>
            <person name="Wang H."/>
            <person name="Yang Z."/>
            <person name="Liu X."/>
            <person name="Jiang W."/>
            <person name="Mao L."/>
            <person name="Kong X."/>
            <person name="Jiao Y."/>
            <person name="Jia J."/>
        </authorList>
    </citation>
    <scope>NUCLEOTIDE SEQUENCE [LARGE SCALE GENOMIC DNA]</scope>
    <source>
        <strain evidence="3">cv. AL8/78</strain>
    </source>
</reference>